<name>A0A0M2KEI3_9GAMM</name>
<accession>A0A0M2KEI3</accession>
<gene>
    <name evidence="1" type="ORF">AV903_13490</name>
    <name evidence="2" type="ORF">AV903_25855</name>
    <name evidence="4" type="ORF">SY86_10335</name>
    <name evidence="3" type="ORF">SY86_24115</name>
</gene>
<evidence type="ECO:0000313" key="2">
    <source>
        <dbReference type="EMBL" id="AXF78640.1"/>
    </source>
</evidence>
<reference evidence="1 6" key="2">
    <citation type="submission" date="2016-01" db="EMBL/GenBank/DDBJ databases">
        <authorList>
            <person name="Oliw E.H."/>
        </authorList>
    </citation>
    <scope>NUCLEOTIDE SEQUENCE [LARGE SCALE GENOMIC DNA]</scope>
    <source>
        <strain evidence="1 6">MDcuke</strain>
    </source>
</reference>
<dbReference type="Proteomes" id="UP000264980">
    <property type="component" value="Chromosome"/>
</dbReference>
<protein>
    <submittedName>
        <fullName evidence="4">Uncharacterized protein</fullName>
    </submittedName>
</protein>
<dbReference type="EMBL" id="CP013970">
    <property type="protein sequence ID" value="AXF76825.1"/>
    <property type="molecule type" value="Genomic_DNA"/>
</dbReference>
<dbReference type="EMBL" id="JXNU01000003">
    <property type="protein sequence ID" value="KKF35732.1"/>
    <property type="molecule type" value="Genomic_DNA"/>
</dbReference>
<dbReference type="AlphaFoldDB" id="A0A0M2KEI3"/>
<evidence type="ECO:0000313" key="4">
    <source>
        <dbReference type="EMBL" id="KKF35732.1"/>
    </source>
</evidence>
<organism evidence="4 5">
    <name type="scientific">Erwinia tracheiphila</name>
    <dbReference type="NCBI Taxonomy" id="65700"/>
    <lineage>
        <taxon>Bacteria</taxon>
        <taxon>Pseudomonadati</taxon>
        <taxon>Pseudomonadota</taxon>
        <taxon>Gammaproteobacteria</taxon>
        <taxon>Enterobacterales</taxon>
        <taxon>Erwiniaceae</taxon>
        <taxon>Erwinia</taxon>
    </lineage>
</organism>
<dbReference type="EMBL" id="CP013970">
    <property type="protein sequence ID" value="AXF78640.1"/>
    <property type="molecule type" value="Genomic_DNA"/>
</dbReference>
<dbReference type="EMBL" id="JXNU01000005">
    <property type="protein sequence ID" value="KKF34121.1"/>
    <property type="molecule type" value="Genomic_DNA"/>
</dbReference>
<dbReference type="RefSeq" id="WP_016191748.1">
    <property type="nucleotide sequence ID" value="NZ_CP013970.1"/>
</dbReference>
<reference evidence="4 5" key="1">
    <citation type="submission" date="2015-01" db="EMBL/GenBank/DDBJ databases">
        <title>Erwinia tracheiphila.</title>
        <authorList>
            <person name="Shapiro L.R."/>
        </authorList>
    </citation>
    <scope>NUCLEOTIDE SEQUENCE [LARGE SCALE GENOMIC DNA]</scope>
    <source>
        <strain evidence="4 5">BuffGH</strain>
    </source>
</reference>
<dbReference type="STRING" id="65700.SY86_10335"/>
<dbReference type="PATRIC" id="fig|65700.7.peg.2607"/>
<evidence type="ECO:0000313" key="6">
    <source>
        <dbReference type="Proteomes" id="UP000264980"/>
    </source>
</evidence>
<evidence type="ECO:0000313" key="3">
    <source>
        <dbReference type="EMBL" id="KKF34121.1"/>
    </source>
</evidence>
<sequence length="80" mass="9394">MRRKATQLVNAVGWLERRNVQIRRVSTERARPLLEIVLPCLDLIRRSKELTVTRNGCMSKAYTAMVQGCIIYWSKESHYE</sequence>
<evidence type="ECO:0000313" key="1">
    <source>
        <dbReference type="EMBL" id="AXF76825.1"/>
    </source>
</evidence>
<dbReference type="Proteomes" id="UP000033924">
    <property type="component" value="Unassembled WGS sequence"/>
</dbReference>
<keyword evidence="5" id="KW-1185">Reference proteome</keyword>
<proteinExistence type="predicted"/>
<evidence type="ECO:0000313" key="5">
    <source>
        <dbReference type="Proteomes" id="UP000033924"/>
    </source>
</evidence>